<feature type="compositionally biased region" description="Low complexity" evidence="8">
    <location>
        <begin position="201"/>
        <end position="212"/>
    </location>
</feature>
<dbReference type="GO" id="GO:0034715">
    <property type="term" value="C:pICln-Sm protein complex"/>
    <property type="evidence" value="ECO:0007669"/>
    <property type="project" value="InterPro"/>
</dbReference>
<dbReference type="InterPro" id="IPR011993">
    <property type="entry name" value="PH-like_dom_sf"/>
</dbReference>
<dbReference type="OrthoDB" id="19714at2759"/>
<evidence type="ECO:0000256" key="3">
    <source>
        <dbReference type="ARBA" id="ARBA00007054"/>
    </source>
</evidence>
<dbReference type="PANTHER" id="PTHR21399:SF0">
    <property type="entry name" value="METHYLOSOME SUBUNIT PICLN"/>
    <property type="match status" value="1"/>
</dbReference>
<dbReference type="PANTHER" id="PTHR21399">
    <property type="entry name" value="CHLORIDE CONDUCTANCE REGULATORY PROTEIN ICLN"/>
    <property type="match status" value="1"/>
</dbReference>
<evidence type="ECO:0000256" key="2">
    <source>
        <dbReference type="ARBA" id="ARBA00004496"/>
    </source>
</evidence>
<feature type="compositionally biased region" description="Acidic residues" evidence="8">
    <location>
        <begin position="216"/>
        <end position="225"/>
    </location>
</feature>
<feature type="compositionally biased region" description="Polar residues" evidence="8">
    <location>
        <begin position="181"/>
        <end position="193"/>
    </location>
</feature>
<gene>
    <name evidence="9" type="ORF">CAMP_LOCUS11193</name>
</gene>
<dbReference type="GO" id="GO:0000387">
    <property type="term" value="P:spliceosomal snRNP assembly"/>
    <property type="evidence" value="ECO:0007669"/>
    <property type="project" value="InterPro"/>
</dbReference>
<dbReference type="GO" id="GO:0006821">
    <property type="term" value="P:chloride transport"/>
    <property type="evidence" value="ECO:0007669"/>
    <property type="project" value="InterPro"/>
</dbReference>
<feature type="region of interest" description="Disordered" evidence="8">
    <location>
        <begin position="145"/>
        <end position="225"/>
    </location>
</feature>
<dbReference type="GO" id="GO:0045292">
    <property type="term" value="P:mRNA cis splicing, via spliceosome"/>
    <property type="evidence" value="ECO:0007669"/>
    <property type="project" value="TreeGrafter"/>
</dbReference>
<dbReference type="GO" id="GO:0005886">
    <property type="term" value="C:plasma membrane"/>
    <property type="evidence" value="ECO:0007669"/>
    <property type="project" value="InterPro"/>
</dbReference>
<dbReference type="GO" id="GO:0005681">
    <property type="term" value="C:spliceosomal complex"/>
    <property type="evidence" value="ECO:0007669"/>
    <property type="project" value="TreeGrafter"/>
</dbReference>
<evidence type="ECO:0000256" key="1">
    <source>
        <dbReference type="ARBA" id="ARBA00004123"/>
    </source>
</evidence>
<dbReference type="InterPro" id="IPR003521">
    <property type="entry name" value="ICln"/>
</dbReference>
<dbReference type="GO" id="GO:0034709">
    <property type="term" value="C:methylosome"/>
    <property type="evidence" value="ECO:0007669"/>
    <property type="project" value="InterPro"/>
</dbReference>
<evidence type="ECO:0000256" key="8">
    <source>
        <dbReference type="SAM" id="MobiDB-lite"/>
    </source>
</evidence>
<evidence type="ECO:0000256" key="5">
    <source>
        <dbReference type="ARBA" id="ARBA00022490"/>
    </source>
</evidence>
<evidence type="ECO:0000256" key="7">
    <source>
        <dbReference type="ARBA" id="ARBA00045890"/>
    </source>
</evidence>
<dbReference type="Proteomes" id="UP001152747">
    <property type="component" value="Unassembled WGS sequence"/>
</dbReference>
<evidence type="ECO:0000256" key="4">
    <source>
        <dbReference type="ARBA" id="ARBA00015653"/>
    </source>
</evidence>
<proteinExistence type="inferred from homology"/>
<dbReference type="PRINTS" id="PR01348">
    <property type="entry name" value="ICLNCHANNEL"/>
</dbReference>
<dbReference type="Pfam" id="PF03517">
    <property type="entry name" value="Voldacs"/>
    <property type="match status" value="1"/>
</dbReference>
<evidence type="ECO:0000313" key="9">
    <source>
        <dbReference type="EMBL" id="CAI5448556.1"/>
    </source>
</evidence>
<dbReference type="AlphaFoldDB" id="A0A9P1N5C0"/>
<comment type="subcellular location">
    <subcellularLocation>
        <location evidence="2">Cytoplasm</location>
    </subcellularLocation>
    <subcellularLocation>
        <location evidence="1">Nucleus</location>
    </subcellularLocation>
</comment>
<sequence>MVILTDTSVPTDTIKLTQNSVQAYAGTQSLGNGKLYVSESTLAWIKDDNKDLTNFGQEHIYVLVDGNKTENRRRRRAPLLMTQNESAVLQDIQMANNELNGAGEEEEGEDDDSEAGKSIEFRFVPDNKDTLSEIYHEICVCQELNPEEDESFSEDDMDYEGDELNGGTGAGDFENGDGHQWITSDNIDSSDLQLSEEGMANLNRMLGRGNRGNNEENQDDEEMQQ</sequence>
<comment type="function">
    <text evidence="7">Involved in both the assembly of spliceosomal snRNPs and the methylation of Sm proteins. Chaperone that regulates the assembly of spliceosomal U1, U2, U4 and U5 small nuclear ribonucleoproteins (snRNPs), the building blocks of the spliceosome, and thereby plays an important role in the splicing of cellular pre-mRNAs. Most spliceosomal snRNPs contain a common set of Sm proteins SNRPB, SNRPD1, SNRPD2, SNRPD3, SNRPE, SNRPF and SNRPG that assemble in a heptameric protein ring on the Sm site of the small nuclear RNA to form the core snRNP (Sm core). In the cytosol, the Sm proteins SNRPD1, SNRPD2, SNRPE, SNRPF and SNRPG are trapped in an inactive 6S pICln-Sm complex by the chaperone CLNS1A that controls the assembly of the core snRNP. Dissociation by the SMN complex of CLNS1A from the trapped Sm proteins and their transfer to an SMN-Sm complex triggers the assembly of core snRNPs and their transport to the nucleus.</text>
</comment>
<comment type="caution">
    <text evidence="9">The sequence shown here is derived from an EMBL/GenBank/DDBJ whole genome shotgun (WGS) entry which is preliminary data.</text>
</comment>
<dbReference type="EMBL" id="CANHGI010000004">
    <property type="protein sequence ID" value="CAI5448556.1"/>
    <property type="molecule type" value="Genomic_DNA"/>
</dbReference>
<evidence type="ECO:0000256" key="6">
    <source>
        <dbReference type="ARBA" id="ARBA00023242"/>
    </source>
</evidence>
<organism evidence="9 10">
    <name type="scientific">Caenorhabditis angaria</name>
    <dbReference type="NCBI Taxonomy" id="860376"/>
    <lineage>
        <taxon>Eukaryota</taxon>
        <taxon>Metazoa</taxon>
        <taxon>Ecdysozoa</taxon>
        <taxon>Nematoda</taxon>
        <taxon>Chromadorea</taxon>
        <taxon>Rhabditida</taxon>
        <taxon>Rhabditina</taxon>
        <taxon>Rhabditomorpha</taxon>
        <taxon>Rhabditoidea</taxon>
        <taxon>Rhabditidae</taxon>
        <taxon>Peloderinae</taxon>
        <taxon>Caenorhabditis</taxon>
    </lineage>
</organism>
<comment type="similarity">
    <text evidence="3">Belongs to the pICln (TC 1.A.47) family.</text>
</comment>
<dbReference type="Gene3D" id="2.30.29.30">
    <property type="entry name" value="Pleckstrin-homology domain (PH domain)/Phosphotyrosine-binding domain (PTB)"/>
    <property type="match status" value="1"/>
</dbReference>
<keyword evidence="6" id="KW-0539">Nucleus</keyword>
<dbReference type="GO" id="GO:0005829">
    <property type="term" value="C:cytosol"/>
    <property type="evidence" value="ECO:0007669"/>
    <property type="project" value="InterPro"/>
</dbReference>
<accession>A0A9P1N5C0</accession>
<evidence type="ECO:0000313" key="10">
    <source>
        <dbReference type="Proteomes" id="UP001152747"/>
    </source>
</evidence>
<name>A0A9P1N5C0_9PELO</name>
<protein>
    <recommendedName>
        <fullName evidence="4">Methylosome subunit pICln</fullName>
    </recommendedName>
</protein>
<reference evidence="9" key="1">
    <citation type="submission" date="2022-11" db="EMBL/GenBank/DDBJ databases">
        <authorList>
            <person name="Kikuchi T."/>
        </authorList>
    </citation>
    <scope>NUCLEOTIDE SEQUENCE</scope>
    <source>
        <strain evidence="9">PS1010</strain>
    </source>
</reference>
<feature type="compositionally biased region" description="Acidic residues" evidence="8">
    <location>
        <begin position="145"/>
        <end position="163"/>
    </location>
</feature>
<dbReference type="GO" id="GO:0006884">
    <property type="term" value="P:cell volume homeostasis"/>
    <property type="evidence" value="ECO:0007669"/>
    <property type="project" value="InterPro"/>
</dbReference>
<keyword evidence="10" id="KW-1185">Reference proteome</keyword>
<dbReference type="InterPro" id="IPR039924">
    <property type="entry name" value="ICln/Lot5/Saf5"/>
</dbReference>
<keyword evidence="5" id="KW-0963">Cytoplasm</keyword>